<dbReference type="STRING" id="493475.GARC_0743"/>
<evidence type="ECO:0000313" key="1">
    <source>
        <dbReference type="EMBL" id="GAC17724.1"/>
    </source>
</evidence>
<name>K6XAS2_9ALTE</name>
<accession>K6XAS2</accession>
<protein>
    <submittedName>
        <fullName evidence="1">Uncharacterized protein</fullName>
    </submittedName>
</protein>
<dbReference type="EMBL" id="BAEO01000010">
    <property type="protein sequence ID" value="GAC17724.1"/>
    <property type="molecule type" value="Genomic_DNA"/>
</dbReference>
<comment type="caution">
    <text evidence="1">The sequence shown here is derived from an EMBL/GenBank/DDBJ whole genome shotgun (WGS) entry which is preliminary data.</text>
</comment>
<reference evidence="1 2" key="1">
    <citation type="journal article" date="2017" name="Antonie Van Leeuwenhoek">
        <title>Rhizobium rhizosphaerae sp. nov., a novel species isolated from rice rhizosphere.</title>
        <authorList>
            <person name="Zhao J.J."/>
            <person name="Zhang J."/>
            <person name="Zhang R.J."/>
            <person name="Zhang C.W."/>
            <person name="Yin H.Q."/>
            <person name="Zhang X.X."/>
        </authorList>
    </citation>
    <scope>NUCLEOTIDE SEQUENCE [LARGE SCALE GENOMIC DNA]</scope>
    <source>
        <strain evidence="1 2">BSs20135</strain>
    </source>
</reference>
<proteinExistence type="predicted"/>
<organism evidence="1 2">
    <name type="scientific">Paraglaciecola arctica BSs20135</name>
    <dbReference type="NCBI Taxonomy" id="493475"/>
    <lineage>
        <taxon>Bacteria</taxon>
        <taxon>Pseudomonadati</taxon>
        <taxon>Pseudomonadota</taxon>
        <taxon>Gammaproteobacteria</taxon>
        <taxon>Alteromonadales</taxon>
        <taxon>Alteromonadaceae</taxon>
        <taxon>Paraglaciecola</taxon>
    </lineage>
</organism>
<dbReference type="AlphaFoldDB" id="K6XAS2"/>
<sequence>MQANNLTLQISFKPITPDILKYKSILLAYLTVIGFNMELDHLA</sequence>
<dbReference type="Proteomes" id="UP000006327">
    <property type="component" value="Unassembled WGS sequence"/>
</dbReference>
<gene>
    <name evidence="1" type="ORF">GARC_0743</name>
</gene>
<evidence type="ECO:0000313" key="2">
    <source>
        <dbReference type="Proteomes" id="UP000006327"/>
    </source>
</evidence>
<keyword evidence="2" id="KW-1185">Reference proteome</keyword>